<gene>
    <name evidence="1" type="primary">OSJNBa0047P18.21</name>
</gene>
<organism evidence="1 2">
    <name type="scientific">Oryza sativa subsp. japonica</name>
    <name type="common">Rice</name>
    <dbReference type="NCBI Taxonomy" id="39947"/>
    <lineage>
        <taxon>Eukaryota</taxon>
        <taxon>Viridiplantae</taxon>
        <taxon>Streptophyta</taxon>
        <taxon>Embryophyta</taxon>
        <taxon>Tracheophyta</taxon>
        <taxon>Spermatophyta</taxon>
        <taxon>Magnoliopsida</taxon>
        <taxon>Liliopsida</taxon>
        <taxon>Poales</taxon>
        <taxon>Poaceae</taxon>
        <taxon>BOP clade</taxon>
        <taxon>Oryzoideae</taxon>
        <taxon>Oryzeae</taxon>
        <taxon>Oryzinae</taxon>
        <taxon>Oryza</taxon>
        <taxon>Oryza sativa</taxon>
    </lineage>
</organism>
<evidence type="ECO:0000313" key="2">
    <source>
        <dbReference type="Proteomes" id="UP000000763"/>
    </source>
</evidence>
<dbReference type="AlphaFoldDB" id="Q651N0"/>
<dbReference type="EMBL" id="AP005864">
    <property type="protein sequence ID" value="BAD46487.1"/>
    <property type="molecule type" value="Genomic_DNA"/>
</dbReference>
<dbReference type="Proteomes" id="UP000000763">
    <property type="component" value="Chromosome 9"/>
</dbReference>
<sequence>MSPPLATSFHLPYASADYGTWSLTPHAEELDDMAQMSSSAVDLLAMQAFLARFSMHPGYIIVTYQWKKKKIYQCR</sequence>
<protein>
    <submittedName>
        <fullName evidence="1">Uncharacterized protein</fullName>
    </submittedName>
</protein>
<proteinExistence type="predicted"/>
<accession>Q651N0</accession>
<name>Q651N0_ORYSJ</name>
<evidence type="ECO:0000313" key="1">
    <source>
        <dbReference type="EMBL" id="BAD46487.1"/>
    </source>
</evidence>
<reference evidence="2" key="2">
    <citation type="journal article" date="2008" name="Nucleic Acids Res.">
        <title>The rice annotation project database (RAP-DB): 2008 update.</title>
        <authorList>
            <consortium name="The rice annotation project (RAP)"/>
        </authorList>
    </citation>
    <scope>GENOME REANNOTATION</scope>
    <source>
        <strain evidence="2">cv. Nipponbare</strain>
    </source>
</reference>
<reference evidence="2" key="1">
    <citation type="journal article" date="2005" name="Nature">
        <title>The map-based sequence of the rice genome.</title>
        <authorList>
            <consortium name="International rice genome sequencing project (IRGSP)"/>
            <person name="Matsumoto T."/>
            <person name="Wu J."/>
            <person name="Kanamori H."/>
            <person name="Katayose Y."/>
            <person name="Fujisawa M."/>
            <person name="Namiki N."/>
            <person name="Mizuno H."/>
            <person name="Yamamoto K."/>
            <person name="Antonio B.A."/>
            <person name="Baba T."/>
            <person name="Sakata K."/>
            <person name="Nagamura Y."/>
            <person name="Aoki H."/>
            <person name="Arikawa K."/>
            <person name="Arita K."/>
            <person name="Bito T."/>
            <person name="Chiden Y."/>
            <person name="Fujitsuka N."/>
            <person name="Fukunaka R."/>
            <person name="Hamada M."/>
            <person name="Harada C."/>
            <person name="Hayashi A."/>
            <person name="Hijishita S."/>
            <person name="Honda M."/>
            <person name="Hosokawa S."/>
            <person name="Ichikawa Y."/>
            <person name="Idonuma A."/>
            <person name="Iijima M."/>
            <person name="Ikeda M."/>
            <person name="Ikeno M."/>
            <person name="Ito K."/>
            <person name="Ito S."/>
            <person name="Ito T."/>
            <person name="Ito Y."/>
            <person name="Ito Y."/>
            <person name="Iwabuchi A."/>
            <person name="Kamiya K."/>
            <person name="Karasawa W."/>
            <person name="Kurita K."/>
            <person name="Katagiri S."/>
            <person name="Kikuta A."/>
            <person name="Kobayashi H."/>
            <person name="Kobayashi N."/>
            <person name="Machita K."/>
            <person name="Maehara T."/>
            <person name="Masukawa M."/>
            <person name="Mizubayashi T."/>
            <person name="Mukai Y."/>
            <person name="Nagasaki H."/>
            <person name="Nagata Y."/>
            <person name="Naito S."/>
            <person name="Nakashima M."/>
            <person name="Nakama Y."/>
            <person name="Nakamichi Y."/>
            <person name="Nakamura M."/>
            <person name="Meguro A."/>
            <person name="Negishi M."/>
            <person name="Ohta I."/>
            <person name="Ohta T."/>
            <person name="Okamoto M."/>
            <person name="Ono N."/>
            <person name="Saji S."/>
            <person name="Sakaguchi M."/>
            <person name="Sakai K."/>
            <person name="Shibata M."/>
            <person name="Shimokawa T."/>
            <person name="Song J."/>
            <person name="Takazaki Y."/>
            <person name="Terasawa K."/>
            <person name="Tsugane M."/>
            <person name="Tsuji K."/>
            <person name="Ueda S."/>
            <person name="Waki K."/>
            <person name="Yamagata H."/>
            <person name="Yamamoto M."/>
            <person name="Yamamoto S."/>
            <person name="Yamane H."/>
            <person name="Yoshiki S."/>
            <person name="Yoshihara R."/>
            <person name="Yukawa K."/>
            <person name="Zhong H."/>
            <person name="Yano M."/>
            <person name="Yuan Q."/>
            <person name="Ouyang S."/>
            <person name="Liu J."/>
            <person name="Jones K.M."/>
            <person name="Gansberger K."/>
            <person name="Moffat K."/>
            <person name="Hill J."/>
            <person name="Bera J."/>
            <person name="Fadrosh D."/>
            <person name="Jin S."/>
            <person name="Johri S."/>
            <person name="Kim M."/>
            <person name="Overton L."/>
            <person name="Reardon M."/>
            <person name="Tsitrin T."/>
            <person name="Vuong H."/>
            <person name="Weaver B."/>
            <person name="Ciecko A."/>
            <person name="Tallon L."/>
            <person name="Jackson J."/>
            <person name="Pai G."/>
            <person name="Aken S.V."/>
            <person name="Utterback T."/>
            <person name="Reidmuller S."/>
            <person name="Feldblyum T."/>
            <person name="Hsiao J."/>
            <person name="Zismann V."/>
            <person name="Iobst S."/>
            <person name="de Vazeille A.R."/>
            <person name="Buell C.R."/>
            <person name="Ying K."/>
            <person name="Li Y."/>
            <person name="Lu T."/>
            <person name="Huang Y."/>
            <person name="Zhao Q."/>
            <person name="Feng Q."/>
            <person name="Zhang L."/>
            <person name="Zhu J."/>
            <person name="Weng Q."/>
            <person name="Mu J."/>
            <person name="Lu Y."/>
            <person name="Fan D."/>
            <person name="Liu Y."/>
            <person name="Guan J."/>
            <person name="Zhang Y."/>
            <person name="Yu S."/>
            <person name="Liu X."/>
            <person name="Zhang Y."/>
            <person name="Hong G."/>
            <person name="Han B."/>
            <person name="Choisne N."/>
            <person name="Demange N."/>
            <person name="Orjeda G."/>
            <person name="Samain S."/>
            <person name="Cattolico L."/>
            <person name="Pelletier E."/>
            <person name="Couloux A."/>
            <person name="Segurens B."/>
            <person name="Wincker P."/>
            <person name="D'Hont A."/>
            <person name="Scarpelli C."/>
            <person name="Weissenbach J."/>
            <person name="Salanoubat M."/>
            <person name="Quetier F."/>
            <person name="Yu Y."/>
            <person name="Kim H.R."/>
            <person name="Rambo T."/>
            <person name="Currie J."/>
            <person name="Collura K."/>
            <person name="Luo M."/>
            <person name="Yang T."/>
            <person name="Ammiraju J.S.S."/>
            <person name="Engler F."/>
            <person name="Soderlund C."/>
            <person name="Wing R.A."/>
            <person name="Palmer L.E."/>
            <person name="de la Bastide M."/>
            <person name="Spiegel L."/>
            <person name="Nascimento L."/>
            <person name="Zutavern T."/>
            <person name="O'Shaughnessy A."/>
            <person name="Dike S."/>
            <person name="Dedhia N."/>
            <person name="Preston R."/>
            <person name="Balija V."/>
            <person name="McCombie W.R."/>
            <person name="Chow T."/>
            <person name="Chen H."/>
            <person name="Chung M."/>
            <person name="Chen C."/>
            <person name="Shaw J."/>
            <person name="Wu H."/>
            <person name="Hsiao K."/>
            <person name="Chao Y."/>
            <person name="Chu M."/>
            <person name="Cheng C."/>
            <person name="Hour A."/>
            <person name="Lee P."/>
            <person name="Lin S."/>
            <person name="Lin Y."/>
            <person name="Liou J."/>
            <person name="Liu S."/>
            <person name="Hsing Y."/>
            <person name="Raghuvanshi S."/>
            <person name="Mohanty A."/>
            <person name="Bharti A.K."/>
            <person name="Gaur A."/>
            <person name="Gupta V."/>
            <person name="Kumar D."/>
            <person name="Ravi V."/>
            <person name="Vij S."/>
            <person name="Kapur A."/>
            <person name="Khurana P."/>
            <person name="Khurana P."/>
            <person name="Khurana J.P."/>
            <person name="Tyagi A.K."/>
            <person name="Gaikwad K."/>
            <person name="Singh A."/>
            <person name="Dalal V."/>
            <person name="Srivastava S."/>
            <person name="Dixit A."/>
            <person name="Pal A.K."/>
            <person name="Ghazi I.A."/>
            <person name="Yadav M."/>
            <person name="Pandit A."/>
            <person name="Bhargava A."/>
            <person name="Sureshbabu K."/>
            <person name="Batra K."/>
            <person name="Sharma T.R."/>
            <person name="Mohapatra T."/>
            <person name="Singh N.K."/>
            <person name="Messing J."/>
            <person name="Nelson A.B."/>
            <person name="Fuks G."/>
            <person name="Kavchok S."/>
            <person name="Keizer G."/>
            <person name="Linton E."/>
            <person name="Llaca V."/>
            <person name="Song R."/>
            <person name="Tanyolac B."/>
            <person name="Young S."/>
            <person name="Ho-Il K."/>
            <person name="Hahn J.H."/>
            <person name="Sangsakoo G."/>
            <person name="Vanavichit A."/>
            <person name="de Mattos Luiz.A.T."/>
            <person name="Zimmer P.D."/>
            <person name="Malone G."/>
            <person name="Dellagostin O."/>
            <person name="de Oliveira A.C."/>
            <person name="Bevan M."/>
            <person name="Bancroft I."/>
            <person name="Minx P."/>
            <person name="Cordum H."/>
            <person name="Wilson R."/>
            <person name="Cheng Z."/>
            <person name="Jin W."/>
            <person name="Jiang J."/>
            <person name="Leong S.A."/>
            <person name="Iwama H."/>
            <person name="Gojobori T."/>
            <person name="Itoh T."/>
            <person name="Niimura Y."/>
            <person name="Fujii Y."/>
            <person name="Habara T."/>
            <person name="Sakai H."/>
            <person name="Sato Y."/>
            <person name="Wilson G."/>
            <person name="Kumar K."/>
            <person name="McCouch S."/>
            <person name="Juretic N."/>
            <person name="Hoen D."/>
            <person name="Wright S."/>
            <person name="Bruskiewich R."/>
            <person name="Bureau T."/>
            <person name="Miyao A."/>
            <person name="Hirochika H."/>
            <person name="Nishikawa T."/>
            <person name="Kadowaki K."/>
            <person name="Sugiura M."/>
            <person name="Burr B."/>
            <person name="Sasaki T."/>
        </authorList>
    </citation>
    <scope>NUCLEOTIDE SEQUENCE [LARGE SCALE GENOMIC DNA]</scope>
    <source>
        <strain evidence="2">cv. Nipponbare</strain>
    </source>
</reference>